<dbReference type="EMBL" id="JACXVP010000011">
    <property type="protein sequence ID" value="KAG5578395.1"/>
    <property type="molecule type" value="Genomic_DNA"/>
</dbReference>
<dbReference type="Proteomes" id="UP000824120">
    <property type="component" value="Chromosome 11"/>
</dbReference>
<accession>A0A9J5WR27</accession>
<name>A0A9J5WR27_SOLCO</name>
<protein>
    <submittedName>
        <fullName evidence="1">Uncharacterized protein</fullName>
    </submittedName>
</protein>
<dbReference type="AlphaFoldDB" id="A0A9J5WR27"/>
<gene>
    <name evidence="1" type="ORF">H5410_058529</name>
</gene>
<reference evidence="1 2" key="1">
    <citation type="submission" date="2020-09" db="EMBL/GenBank/DDBJ databases">
        <title>De no assembly of potato wild relative species, Solanum commersonii.</title>
        <authorList>
            <person name="Cho K."/>
        </authorList>
    </citation>
    <scope>NUCLEOTIDE SEQUENCE [LARGE SCALE GENOMIC DNA]</scope>
    <source>
        <strain evidence="1">LZ3.2</strain>
        <tissue evidence="1">Leaf</tissue>
    </source>
</reference>
<proteinExistence type="predicted"/>
<comment type="caution">
    <text evidence="1">The sequence shown here is derived from an EMBL/GenBank/DDBJ whole genome shotgun (WGS) entry which is preliminary data.</text>
</comment>
<organism evidence="1 2">
    <name type="scientific">Solanum commersonii</name>
    <name type="common">Commerson's wild potato</name>
    <name type="synonym">Commerson's nightshade</name>
    <dbReference type="NCBI Taxonomy" id="4109"/>
    <lineage>
        <taxon>Eukaryota</taxon>
        <taxon>Viridiplantae</taxon>
        <taxon>Streptophyta</taxon>
        <taxon>Embryophyta</taxon>
        <taxon>Tracheophyta</taxon>
        <taxon>Spermatophyta</taxon>
        <taxon>Magnoliopsida</taxon>
        <taxon>eudicotyledons</taxon>
        <taxon>Gunneridae</taxon>
        <taxon>Pentapetalae</taxon>
        <taxon>asterids</taxon>
        <taxon>lamiids</taxon>
        <taxon>Solanales</taxon>
        <taxon>Solanaceae</taxon>
        <taxon>Solanoideae</taxon>
        <taxon>Solaneae</taxon>
        <taxon>Solanum</taxon>
    </lineage>
</organism>
<sequence>MDAILKKKPKCEGQGGIVKISQQFSEEKKKRKLVFALTNSTGTCCRPPSQKLCLRRLGQMGINHLVFMKWWLDYLWGGVLVDQELARPENERSGE</sequence>
<evidence type="ECO:0000313" key="1">
    <source>
        <dbReference type="EMBL" id="KAG5578395.1"/>
    </source>
</evidence>
<keyword evidence="2" id="KW-1185">Reference proteome</keyword>
<evidence type="ECO:0000313" key="2">
    <source>
        <dbReference type="Proteomes" id="UP000824120"/>
    </source>
</evidence>